<evidence type="ECO:0000313" key="2">
    <source>
        <dbReference type="EMBL" id="OWQ55000.1"/>
    </source>
</evidence>
<evidence type="ECO:0000256" key="1">
    <source>
        <dbReference type="SAM" id="SignalP"/>
    </source>
</evidence>
<dbReference type="OrthoDB" id="964913at2"/>
<reference evidence="2 3" key="1">
    <citation type="submission" date="2017-06" db="EMBL/GenBank/DDBJ databases">
        <authorList>
            <person name="Kim H.J."/>
            <person name="Triplett B.A."/>
        </authorList>
    </citation>
    <scope>NUCLEOTIDE SEQUENCE [LARGE SCALE GENOMIC DNA]</scope>
    <source>
        <strain evidence="2 3">13146</strain>
    </source>
</reference>
<feature type="chain" id="PRO_5013032378" evidence="1">
    <location>
        <begin position="23"/>
        <end position="136"/>
    </location>
</feature>
<name>A0A246HNZ0_STEMA</name>
<dbReference type="Proteomes" id="UP000198157">
    <property type="component" value="Unassembled WGS sequence"/>
</dbReference>
<organism evidence="2 3">
    <name type="scientific">Stenotrophomonas maltophilia</name>
    <name type="common">Pseudomonas maltophilia</name>
    <name type="synonym">Xanthomonas maltophilia</name>
    <dbReference type="NCBI Taxonomy" id="40324"/>
    <lineage>
        <taxon>Bacteria</taxon>
        <taxon>Pseudomonadati</taxon>
        <taxon>Pseudomonadota</taxon>
        <taxon>Gammaproteobacteria</taxon>
        <taxon>Lysobacterales</taxon>
        <taxon>Lysobacteraceae</taxon>
        <taxon>Stenotrophomonas</taxon>
        <taxon>Stenotrophomonas maltophilia group</taxon>
    </lineage>
</organism>
<proteinExistence type="predicted"/>
<evidence type="ECO:0000313" key="3">
    <source>
        <dbReference type="Proteomes" id="UP000198157"/>
    </source>
</evidence>
<protein>
    <submittedName>
        <fullName evidence="2">G-type lysozyme inhibitor</fullName>
    </submittedName>
</protein>
<sequence>MTPLRSLLLTSLLALTPMLATAAHKVTTTPVHFTKGASSATLRGTLSGYETVRYTIAARAGQTMAVTIDGSPNANFNVFAPGVTPGQGEALGSNDEKRRWSGTLPTTGTYVVQVYQMRAQARRGEKAPHSLTVAIR</sequence>
<dbReference type="Gene3D" id="2.60.120.380">
    <property type="match status" value="1"/>
</dbReference>
<gene>
    <name evidence="2" type="ORF">CEE60_06900</name>
</gene>
<feature type="signal peptide" evidence="1">
    <location>
        <begin position="1"/>
        <end position="22"/>
    </location>
</feature>
<dbReference type="EMBL" id="NIVS01000014">
    <property type="protein sequence ID" value="OWQ55000.1"/>
    <property type="molecule type" value="Genomic_DNA"/>
</dbReference>
<keyword evidence="1" id="KW-0732">Signal</keyword>
<dbReference type="AlphaFoldDB" id="A0A246HNZ0"/>
<accession>A0A246HNZ0</accession>
<comment type="caution">
    <text evidence="2">The sequence shown here is derived from an EMBL/GenBank/DDBJ whole genome shotgun (WGS) entry which is preliminary data.</text>
</comment>